<dbReference type="GO" id="GO:0006511">
    <property type="term" value="P:ubiquitin-dependent protein catabolic process"/>
    <property type="evidence" value="ECO:0007669"/>
    <property type="project" value="TreeGrafter"/>
</dbReference>
<dbReference type="InterPro" id="IPR051550">
    <property type="entry name" value="SCF-Subunits/Alg-Epimerases"/>
</dbReference>
<dbReference type="Gene3D" id="2.160.20.20">
    <property type="match status" value="1"/>
</dbReference>
<protein>
    <submittedName>
        <fullName evidence="3">Right-handed parallel beta-helix repeat-containing protein</fullName>
    </submittedName>
</protein>
<keyword evidence="1" id="KW-0677">Repeat</keyword>
<dbReference type="Pfam" id="PF13229">
    <property type="entry name" value="Beta_helix"/>
    <property type="match status" value="2"/>
</dbReference>
<evidence type="ECO:0000256" key="1">
    <source>
        <dbReference type="ARBA" id="ARBA00022737"/>
    </source>
</evidence>
<dbReference type="RefSeq" id="WP_121214407.1">
    <property type="nucleotide sequence ID" value="NZ_RBZN01000017.1"/>
</dbReference>
<feature type="domain" description="Right handed beta helix" evidence="2">
    <location>
        <begin position="381"/>
        <end position="515"/>
    </location>
</feature>
<gene>
    <name evidence="3" type="ORF">D8M03_08835</name>
</gene>
<evidence type="ECO:0000313" key="4">
    <source>
        <dbReference type="Proteomes" id="UP000272238"/>
    </source>
</evidence>
<dbReference type="AlphaFoldDB" id="A0A494Z3C0"/>
<dbReference type="Gene3D" id="2.160.20.10">
    <property type="entry name" value="Single-stranded right-handed beta-helix, Pectin lyase-like"/>
    <property type="match status" value="2"/>
</dbReference>
<dbReference type="Proteomes" id="UP000272238">
    <property type="component" value="Unassembled WGS sequence"/>
</dbReference>
<dbReference type="InterPro" id="IPR011050">
    <property type="entry name" value="Pectin_lyase_fold/virulence"/>
</dbReference>
<proteinExistence type="predicted"/>
<name>A0A494Z3C0_9BACL</name>
<keyword evidence="4" id="KW-1185">Reference proteome</keyword>
<evidence type="ECO:0000313" key="3">
    <source>
        <dbReference type="EMBL" id="RKQ16973.1"/>
    </source>
</evidence>
<dbReference type="InterPro" id="IPR012334">
    <property type="entry name" value="Pectin_lyas_fold"/>
</dbReference>
<accession>A0A494Z3C0</accession>
<dbReference type="OrthoDB" id="136763at2"/>
<dbReference type="InterPro" id="IPR012332">
    <property type="entry name" value="Autotransporter_pectin_lyase_C"/>
</dbReference>
<comment type="caution">
    <text evidence="3">The sequence shown here is derived from an EMBL/GenBank/DDBJ whole genome shotgun (WGS) entry which is preliminary data.</text>
</comment>
<dbReference type="EMBL" id="RBZN01000017">
    <property type="protein sequence ID" value="RKQ16973.1"/>
    <property type="molecule type" value="Genomic_DNA"/>
</dbReference>
<dbReference type="SUPFAM" id="SSF51126">
    <property type="entry name" value="Pectin lyase-like"/>
    <property type="match status" value="4"/>
</dbReference>
<dbReference type="SMART" id="SM00710">
    <property type="entry name" value="PbH1"/>
    <property type="match status" value="7"/>
</dbReference>
<dbReference type="PANTHER" id="PTHR22990:SF15">
    <property type="entry name" value="F-BOX ONLY PROTEIN 10"/>
    <property type="match status" value="1"/>
</dbReference>
<organism evidence="3 4">
    <name type="scientific">Ureibacillus endophyticus</name>
    <dbReference type="NCBI Taxonomy" id="1978490"/>
    <lineage>
        <taxon>Bacteria</taxon>
        <taxon>Bacillati</taxon>
        <taxon>Bacillota</taxon>
        <taxon>Bacilli</taxon>
        <taxon>Bacillales</taxon>
        <taxon>Caryophanaceae</taxon>
        <taxon>Ureibacillus</taxon>
    </lineage>
</organism>
<reference evidence="3 4" key="1">
    <citation type="journal article" date="2016" name="Antonie Van Leeuwenhoek">
        <title>Lysinibacillus endophyticus sp. nov., an indole-3-acetic acid producing endophytic bacterium isolated from corn root (Zea mays cv. Xinken-5).</title>
        <authorList>
            <person name="Yu J."/>
            <person name="Guan X."/>
            <person name="Liu C."/>
            <person name="Xiang W."/>
            <person name="Yu Z."/>
            <person name="Liu X."/>
            <person name="Wang G."/>
        </authorList>
    </citation>
    <scope>NUCLEOTIDE SEQUENCE [LARGE SCALE GENOMIC DNA]</scope>
    <source>
        <strain evidence="3 4">DSM 100506</strain>
    </source>
</reference>
<feature type="domain" description="Right handed beta helix" evidence="2">
    <location>
        <begin position="125"/>
        <end position="293"/>
    </location>
</feature>
<sequence>MLKLISKLLINTKSIQRMIKYSKSGNFIQLKPKLYKQSVHFEKNTVLAGDKLIPTILEGSFIIPKNVTVTFQNITFSPTARMYIEGDAVLTNCRVIGGKTDVLIIVDGGKIKATHCEFKKARDIGISLINNSKAIIENCTFEENGKTHILAESSQICMENSELSKAKHALLIKNQSLLQTKNVHIHHHTDTQVVIEDAKYFDHESTIERGEGMGLQVLQKGHVSLQATNFKYNASTQIAGQNSFLIIRNSTIQHGKDAGISLLGHCEAQLSYCEISQHKNASIEVFKQSNLNIEYSLIDGSDKQGLNIRQKSIVNLYDVIVKGHRGSQIFVIDKSICSMKKCIIKEGYHVGICIEDESSCAVVESEICNNANSAVTVFKSEFSIFKSILNANAGNGILAMTDSSIEVDQCKFFENEMPHIACKSNVKIHLEESELFKGKSLFIVNECELTAVNSQFYDSHNVQVEICDLSTARFENCQIYNGGSYGMKVLQNSNCYLLNSSIFRHELSQVVVNDSSVILKDSEVFAGSRHAFYIQNHSEVLIQDTFISKHAQHQIWIDFESTVDLKGVQLTDGSLSDIYAQNQSSVYVADSMIRNNNARYNVQAVNFSKIEIGNSVVENKYGDVYYSENHSLIKQLDY</sequence>
<evidence type="ECO:0000259" key="2">
    <source>
        <dbReference type="Pfam" id="PF13229"/>
    </source>
</evidence>
<dbReference type="PANTHER" id="PTHR22990">
    <property type="entry name" value="F-BOX ONLY PROTEIN"/>
    <property type="match status" value="1"/>
</dbReference>
<dbReference type="InterPro" id="IPR006626">
    <property type="entry name" value="PbH1"/>
</dbReference>
<dbReference type="InterPro" id="IPR039448">
    <property type="entry name" value="Beta_helix"/>
</dbReference>